<evidence type="ECO:0000313" key="2">
    <source>
        <dbReference type="Proteomes" id="UP001189624"/>
    </source>
</evidence>
<sequence>MNFQISNYCAVYTLCNLDSFHASPSFRTSNPRIQDEEVVSIFSSLQLSYPLMQVQKNLLWKIILKTKAFAPATETVKIHTYFKSDRGYFSENTHLFVIESEKR</sequence>
<keyword evidence="2" id="KW-1185">Reference proteome</keyword>
<name>A0AA86SEK6_9FABA</name>
<dbReference type="Gramene" id="rna-AYBTSS11_LOCUS12501">
    <property type="protein sequence ID" value="CAJ1947130.1"/>
    <property type="gene ID" value="gene-AYBTSS11_LOCUS12501"/>
</dbReference>
<evidence type="ECO:0000313" key="1">
    <source>
        <dbReference type="EMBL" id="CAJ1947130.1"/>
    </source>
</evidence>
<accession>A0AA86SEK6</accession>
<proteinExistence type="predicted"/>
<protein>
    <submittedName>
        <fullName evidence="1">Uncharacterized protein</fullName>
    </submittedName>
</protein>
<dbReference type="Proteomes" id="UP001189624">
    <property type="component" value="Chromosome 4"/>
</dbReference>
<dbReference type="EMBL" id="OY731401">
    <property type="protein sequence ID" value="CAJ1947130.1"/>
    <property type="molecule type" value="Genomic_DNA"/>
</dbReference>
<dbReference type="AlphaFoldDB" id="A0AA86SEK6"/>
<reference evidence="1" key="1">
    <citation type="submission" date="2023-10" db="EMBL/GenBank/DDBJ databases">
        <authorList>
            <person name="Domelevo Entfellner J.-B."/>
        </authorList>
    </citation>
    <scope>NUCLEOTIDE SEQUENCE</scope>
</reference>
<gene>
    <name evidence="1" type="ORF">AYBTSS11_LOCUS12501</name>
</gene>
<organism evidence="1 2">
    <name type="scientific">Sphenostylis stenocarpa</name>
    <dbReference type="NCBI Taxonomy" id="92480"/>
    <lineage>
        <taxon>Eukaryota</taxon>
        <taxon>Viridiplantae</taxon>
        <taxon>Streptophyta</taxon>
        <taxon>Embryophyta</taxon>
        <taxon>Tracheophyta</taxon>
        <taxon>Spermatophyta</taxon>
        <taxon>Magnoliopsida</taxon>
        <taxon>eudicotyledons</taxon>
        <taxon>Gunneridae</taxon>
        <taxon>Pentapetalae</taxon>
        <taxon>rosids</taxon>
        <taxon>fabids</taxon>
        <taxon>Fabales</taxon>
        <taxon>Fabaceae</taxon>
        <taxon>Papilionoideae</taxon>
        <taxon>50 kb inversion clade</taxon>
        <taxon>NPAAA clade</taxon>
        <taxon>indigoferoid/millettioid clade</taxon>
        <taxon>Phaseoleae</taxon>
        <taxon>Sphenostylis</taxon>
    </lineage>
</organism>